<reference evidence="7" key="1">
    <citation type="submission" date="2020-08" db="EMBL/GenBank/DDBJ databases">
        <title>Multicomponent nature underlies the extraordinary mechanical properties of spider dragline silk.</title>
        <authorList>
            <person name="Kono N."/>
            <person name="Nakamura H."/>
            <person name="Mori M."/>
            <person name="Yoshida Y."/>
            <person name="Ohtoshi R."/>
            <person name="Malay A.D."/>
            <person name="Moran D.A.P."/>
            <person name="Tomita M."/>
            <person name="Numata K."/>
            <person name="Arakawa K."/>
        </authorList>
    </citation>
    <scope>NUCLEOTIDE SEQUENCE</scope>
</reference>
<dbReference type="PANTHER" id="PTHR31511">
    <property type="entry name" value="PROTEIN CBG23764"/>
    <property type="match status" value="1"/>
</dbReference>
<comment type="caution">
    <text evidence="7">The sequence shown here is derived from an EMBL/GenBank/DDBJ whole genome shotgun (WGS) entry which is preliminary data.</text>
</comment>
<evidence type="ECO:0000256" key="2">
    <source>
        <dbReference type="ARBA" id="ARBA00022737"/>
    </source>
</evidence>
<dbReference type="InterPro" id="IPR036236">
    <property type="entry name" value="Znf_C2H2_sf"/>
</dbReference>
<evidence type="ECO:0000256" key="3">
    <source>
        <dbReference type="ARBA" id="ARBA00022771"/>
    </source>
</evidence>
<gene>
    <name evidence="7" type="primary">Prdm4_4</name>
    <name evidence="7" type="ORF">NPIL_363591</name>
</gene>
<protein>
    <submittedName>
        <fullName evidence="7">PR domain zinc finger protein 4</fullName>
    </submittedName>
</protein>
<name>A0A8X6TD75_NEPPI</name>
<dbReference type="Pfam" id="PF13912">
    <property type="entry name" value="zf-C2H2_6"/>
    <property type="match status" value="1"/>
</dbReference>
<keyword evidence="2" id="KW-0677">Repeat</keyword>
<dbReference type="InterPro" id="IPR043502">
    <property type="entry name" value="DNA/RNA_pol_sf"/>
</dbReference>
<dbReference type="Proteomes" id="UP000887013">
    <property type="component" value="Unassembled WGS sequence"/>
</dbReference>
<dbReference type="InterPro" id="IPR013087">
    <property type="entry name" value="Znf_C2H2_type"/>
</dbReference>
<dbReference type="InterPro" id="IPR012337">
    <property type="entry name" value="RNaseH-like_sf"/>
</dbReference>
<accession>A0A8X6TD75</accession>
<dbReference type="GO" id="GO:0042575">
    <property type="term" value="C:DNA polymerase complex"/>
    <property type="evidence" value="ECO:0007669"/>
    <property type="project" value="UniProtKB-ARBA"/>
</dbReference>
<dbReference type="SUPFAM" id="SSF56672">
    <property type="entry name" value="DNA/RNA polymerases"/>
    <property type="match status" value="1"/>
</dbReference>
<dbReference type="SUPFAM" id="SSF53098">
    <property type="entry name" value="Ribonuclease H-like"/>
    <property type="match status" value="1"/>
</dbReference>
<dbReference type="InterPro" id="IPR038563">
    <property type="entry name" value="Endonuclease_7_sf"/>
</dbReference>
<dbReference type="GO" id="GO:0008270">
    <property type="term" value="F:zinc ion binding"/>
    <property type="evidence" value="ECO:0007669"/>
    <property type="project" value="UniProtKB-KW"/>
</dbReference>
<dbReference type="OrthoDB" id="6433693at2759"/>
<keyword evidence="3 5" id="KW-0863">Zinc-finger</keyword>
<dbReference type="PANTHER" id="PTHR31511:SF12">
    <property type="entry name" value="RHO TERMINATION FACTOR N-TERMINAL DOMAIN-CONTAINING PROTEIN"/>
    <property type="match status" value="1"/>
</dbReference>
<feature type="domain" description="C2H2-type" evidence="6">
    <location>
        <begin position="143"/>
        <end position="165"/>
    </location>
</feature>
<evidence type="ECO:0000313" key="8">
    <source>
        <dbReference type="Proteomes" id="UP000887013"/>
    </source>
</evidence>
<dbReference type="Gene3D" id="3.40.1800.10">
    <property type="entry name" value="His-Me finger endonucleases"/>
    <property type="match status" value="1"/>
</dbReference>
<evidence type="ECO:0000256" key="4">
    <source>
        <dbReference type="ARBA" id="ARBA00022833"/>
    </source>
</evidence>
<dbReference type="Pfam" id="PF00096">
    <property type="entry name" value="zf-C2H2"/>
    <property type="match status" value="1"/>
</dbReference>
<dbReference type="PROSITE" id="PS50157">
    <property type="entry name" value="ZINC_FINGER_C2H2_2"/>
    <property type="match status" value="2"/>
</dbReference>
<dbReference type="SMART" id="SM00355">
    <property type="entry name" value="ZnF_C2H2"/>
    <property type="match status" value="2"/>
</dbReference>
<proteinExistence type="predicted"/>
<dbReference type="Gene3D" id="3.30.160.60">
    <property type="entry name" value="Classic Zinc Finger"/>
    <property type="match status" value="2"/>
</dbReference>
<evidence type="ECO:0000259" key="6">
    <source>
        <dbReference type="PROSITE" id="PS50157"/>
    </source>
</evidence>
<dbReference type="FunFam" id="3.30.160.60:FF:000100">
    <property type="entry name" value="Zinc finger 45-like"/>
    <property type="match status" value="1"/>
</dbReference>
<evidence type="ECO:0000256" key="1">
    <source>
        <dbReference type="ARBA" id="ARBA00022723"/>
    </source>
</evidence>
<evidence type="ECO:0000313" key="7">
    <source>
        <dbReference type="EMBL" id="GFS95645.1"/>
    </source>
</evidence>
<keyword evidence="4" id="KW-0862">Zinc</keyword>
<keyword evidence="1" id="KW-0479">Metal-binding</keyword>
<dbReference type="SUPFAM" id="SSF54060">
    <property type="entry name" value="His-Me finger endonucleases"/>
    <property type="match status" value="1"/>
</dbReference>
<dbReference type="PROSITE" id="PS00028">
    <property type="entry name" value="ZINC_FINGER_C2H2_1"/>
    <property type="match status" value="2"/>
</dbReference>
<dbReference type="GO" id="GO:0071897">
    <property type="term" value="P:DNA biosynthetic process"/>
    <property type="evidence" value="ECO:0007669"/>
    <property type="project" value="UniProtKB-ARBA"/>
</dbReference>
<dbReference type="InterPro" id="IPR044925">
    <property type="entry name" value="His-Me_finger_sf"/>
</dbReference>
<feature type="domain" description="C2H2-type" evidence="6">
    <location>
        <begin position="115"/>
        <end position="142"/>
    </location>
</feature>
<evidence type="ECO:0000256" key="5">
    <source>
        <dbReference type="PROSITE-ProRule" id="PRU00042"/>
    </source>
</evidence>
<organism evidence="7 8">
    <name type="scientific">Nephila pilipes</name>
    <name type="common">Giant wood spider</name>
    <name type="synonym">Nephila maculata</name>
    <dbReference type="NCBI Taxonomy" id="299642"/>
    <lineage>
        <taxon>Eukaryota</taxon>
        <taxon>Metazoa</taxon>
        <taxon>Ecdysozoa</taxon>
        <taxon>Arthropoda</taxon>
        <taxon>Chelicerata</taxon>
        <taxon>Arachnida</taxon>
        <taxon>Araneae</taxon>
        <taxon>Araneomorphae</taxon>
        <taxon>Entelegynae</taxon>
        <taxon>Araneoidea</taxon>
        <taxon>Nephilidae</taxon>
        <taxon>Nephila</taxon>
    </lineage>
</organism>
<dbReference type="SUPFAM" id="SSF57667">
    <property type="entry name" value="beta-beta-alpha zinc fingers"/>
    <property type="match status" value="1"/>
</dbReference>
<dbReference type="EMBL" id="BMAW01100555">
    <property type="protein sequence ID" value="GFS95645.1"/>
    <property type="molecule type" value="Genomic_DNA"/>
</dbReference>
<sequence length="1343" mass="156337">MEATKNINSTTPDVEDWDISFGIPLDELHEILNVAELAKEFADDTLRWDDNVSGTQQCIEVPEQNACAPSTSKQAVPVLELANVEPFNYNVTSTFTNPIHNFEETQDARTLLPSKVCDICRKTFSRTDALFRHMKSHKMEKTHPCDLCNKGFSRKDSLQRHRLMHFNITNQPSTSNAVSKRRLISSQMPPSKKRKCDNSAHALNVFTITTFDSMTDNELDFLKFFDYVRPFIFEELQSKLEEKRAIKWYAVVQATLTRTTQENDVECITPHFRSNCVVELMENTIAEHLESAFKKIQNSFEEFTQRGSGWTLEKILKLELNIAKYQPLSPSNYIPLPKALVDKKAILNIKNEDQKCFVWCLLAHKLKIDYKNNANSIHHYIPHESEIKLGNVKCPVPVTSISTLEKLNNVRINVYGFEDEIFPLYVSSREDQDCINLLYISNEERQHYCLIRNFSRFIGDLSKHKSKAHICYRCLHRFCREDLLQEHLNYCKNVSPQKIKMPSPDRNILQFQKIEFQHKVPFIIYADFESILIPYHSVQPTNQSAYTEKIARHKPCGYAYVVIGANGKILKPITVYRGPDAATHFINNLIKEKDNISSMLTTIMPMNLSPEEEEQFNSETQCYLCKRPLKNDKVRDHCHLSGRYRGAAHNYCNLQYKMRKMIPVVFHNLKNYDPHHIIKCFGNFKDHEFNILANNMEKYITFSMKKIIKENNITVSLQFIDSFQFLPTSLQKLVHNLKDSDFNILKQNVSHDKIHLLLRKGIYPYEYVDTFQKFSEIALPPASAFYSTLSGEHVSAEDYEHAKNVWSTFKIKSLGEYHDLYVASDVLLLADVFENFRKICLKNYELDSAHLITSPSLAWQACLKMSQQPLELFTSIDMHLFIEKGIRGGISTICKRYARANNKYLENYDPLSPSKYIIYLDANNLYGWAMSQALPYGDFKWISPDTFNKEQILSMHENSEVGYIFEVDLEYPTELHNLHSDYPLAPEKLLIKKNMISPTSRKILQTFSFENFHESEKLVPNLMNKNNYIVYYKNLQLYLSLGLKLTKVHKVLSFKQKPWLKPYIEFNTNQRKLASSSFEKDFFKLLNNSVYGKTMENVRKHSHVQLVTSEKQAKKLVAAPTFKRFKIITDSLAALEKIKSCITLNRPIYIGFVILELSKVLMYNFHYNHIKKRYMDKANLLFTDTDSLTYEIKTDDIYKDMGENLDVYDTSDYPQDHALYSEKNKKRIGCFKDEMNSKPIIEFVGLRAKMYSMLTPDSERKTAKGVSKVVIQQKLKHSNYLQCLKENKSTKENMVLIKSENHDIYTVRQNKTALSSFDDKRYVLDDNIGTFAYGHYKINENQI</sequence>
<keyword evidence="8" id="KW-1185">Reference proteome</keyword>